<dbReference type="RefSeq" id="WP_227614344.1">
    <property type="nucleotide sequence ID" value="NZ_JAJEPR010000004.1"/>
</dbReference>
<gene>
    <name evidence="3" type="ORF">LKD71_03425</name>
</gene>
<reference evidence="3 4" key="1">
    <citation type="submission" date="2021-10" db="EMBL/GenBank/DDBJ databases">
        <title>Anaerobic single-cell dispensing facilitates the cultivation of human gut bacteria.</title>
        <authorList>
            <person name="Afrizal A."/>
        </authorList>
    </citation>
    <scope>NUCLEOTIDE SEQUENCE [LARGE SCALE GENOMIC DNA]</scope>
    <source>
        <strain evidence="3 4">CLA-AA-H277</strain>
    </source>
</reference>
<protein>
    <submittedName>
        <fullName evidence="3">Cobalt transporter</fullName>
    </submittedName>
</protein>
<accession>A0AAE3DQT1</accession>
<keyword evidence="4" id="KW-1185">Reference proteome</keyword>
<dbReference type="AlphaFoldDB" id="A0AAE3DQT1"/>
<evidence type="ECO:0000313" key="4">
    <source>
        <dbReference type="Proteomes" id="UP001197875"/>
    </source>
</evidence>
<sequence length="136" mass="14920">MHLLKDENGNIIPHGAEHTHEHSHEDGHTHTHPHTHEHGHEDDHHHDHEHGCEGSCDTGCSGCSGAAQDPKAQLTALLGYMLNHNESHARELDEMAGKIAEAGMPEAAEQIRKGVAEFQKGNLYLSLALSMVKEDK</sequence>
<feature type="region of interest" description="Disordered" evidence="1">
    <location>
        <begin position="1"/>
        <end position="64"/>
    </location>
</feature>
<dbReference type="Pfam" id="PF26551">
    <property type="entry name" value="DUF8180"/>
    <property type="match status" value="1"/>
</dbReference>
<comment type="caution">
    <text evidence="3">The sequence shown here is derived from an EMBL/GenBank/DDBJ whole genome shotgun (WGS) entry which is preliminary data.</text>
</comment>
<feature type="compositionally biased region" description="Basic and acidic residues" evidence="1">
    <location>
        <begin position="15"/>
        <end position="52"/>
    </location>
</feature>
<dbReference type="Proteomes" id="UP001197875">
    <property type="component" value="Unassembled WGS sequence"/>
</dbReference>
<evidence type="ECO:0000313" key="3">
    <source>
        <dbReference type="EMBL" id="MCC2188882.1"/>
    </source>
</evidence>
<feature type="compositionally biased region" description="Low complexity" evidence="1">
    <location>
        <begin position="53"/>
        <end position="64"/>
    </location>
</feature>
<evidence type="ECO:0000259" key="2">
    <source>
        <dbReference type="Pfam" id="PF26551"/>
    </source>
</evidence>
<name>A0AAE3DQT1_9FIRM</name>
<dbReference type="InterPro" id="IPR058493">
    <property type="entry name" value="DUF8180"/>
</dbReference>
<dbReference type="EMBL" id="JAJEPR010000004">
    <property type="protein sequence ID" value="MCC2188882.1"/>
    <property type="molecule type" value="Genomic_DNA"/>
</dbReference>
<proteinExistence type="predicted"/>
<organism evidence="3 4">
    <name type="scientific">Fusicatenibacter faecihominis</name>
    <dbReference type="NCBI Taxonomy" id="2881276"/>
    <lineage>
        <taxon>Bacteria</taxon>
        <taxon>Bacillati</taxon>
        <taxon>Bacillota</taxon>
        <taxon>Clostridia</taxon>
        <taxon>Lachnospirales</taxon>
        <taxon>Lachnospiraceae</taxon>
        <taxon>Fusicatenibacter</taxon>
    </lineage>
</organism>
<feature type="domain" description="DUF8180" evidence="2">
    <location>
        <begin position="74"/>
        <end position="131"/>
    </location>
</feature>
<evidence type="ECO:0000256" key="1">
    <source>
        <dbReference type="SAM" id="MobiDB-lite"/>
    </source>
</evidence>